<proteinExistence type="predicted"/>
<dbReference type="Proteomes" id="UP001107558">
    <property type="component" value="Chromosome 1"/>
</dbReference>
<gene>
    <name evidence="2" type="ORF">PVAND_009869</name>
</gene>
<keyword evidence="1" id="KW-0472">Membrane</keyword>
<dbReference type="OrthoDB" id="10503017at2759"/>
<keyword evidence="3" id="KW-1185">Reference proteome</keyword>
<evidence type="ECO:0000313" key="3">
    <source>
        <dbReference type="Proteomes" id="UP001107558"/>
    </source>
</evidence>
<reference evidence="2" key="1">
    <citation type="submission" date="2021-03" db="EMBL/GenBank/DDBJ databases">
        <title>Chromosome level genome of the anhydrobiotic midge Polypedilum vanderplanki.</title>
        <authorList>
            <person name="Yoshida Y."/>
            <person name="Kikawada T."/>
            <person name="Gusev O."/>
        </authorList>
    </citation>
    <scope>NUCLEOTIDE SEQUENCE</scope>
    <source>
        <strain evidence="2">NIAS01</strain>
        <tissue evidence="2">Whole body or cell culture</tissue>
    </source>
</reference>
<accession>A0A9J6CEX2</accession>
<keyword evidence="1" id="KW-1133">Transmembrane helix</keyword>
<organism evidence="2 3">
    <name type="scientific">Polypedilum vanderplanki</name>
    <name type="common">Sleeping chironomid midge</name>
    <dbReference type="NCBI Taxonomy" id="319348"/>
    <lineage>
        <taxon>Eukaryota</taxon>
        <taxon>Metazoa</taxon>
        <taxon>Ecdysozoa</taxon>
        <taxon>Arthropoda</taxon>
        <taxon>Hexapoda</taxon>
        <taxon>Insecta</taxon>
        <taxon>Pterygota</taxon>
        <taxon>Neoptera</taxon>
        <taxon>Endopterygota</taxon>
        <taxon>Diptera</taxon>
        <taxon>Nematocera</taxon>
        <taxon>Chironomoidea</taxon>
        <taxon>Chironomidae</taxon>
        <taxon>Chironominae</taxon>
        <taxon>Polypedilum</taxon>
        <taxon>Polypedilum</taxon>
    </lineage>
</organism>
<feature type="transmembrane region" description="Helical" evidence="1">
    <location>
        <begin position="7"/>
        <end position="32"/>
    </location>
</feature>
<dbReference type="EMBL" id="JADBJN010000001">
    <property type="protein sequence ID" value="KAG5680360.1"/>
    <property type="molecule type" value="Genomic_DNA"/>
</dbReference>
<comment type="caution">
    <text evidence="2">The sequence shown here is derived from an EMBL/GenBank/DDBJ whole genome shotgun (WGS) entry which is preliminary data.</text>
</comment>
<dbReference type="AlphaFoldDB" id="A0A9J6CEX2"/>
<sequence length="148" mass="17183">MKKSKCFIISVCVLLIAILLGVITFLIISNVYERHREKCVTRFLYDEGMLHDVMLDEDPMTISNEHCHFVIDIARGNVRNKIKVPCDVSDDKMFMRELENMGLLIEFYEQNDNIPKAREFMVLVGTKVNIKCRGLQNTSEKPFDNLHS</sequence>
<name>A0A9J6CEX2_POLVA</name>
<keyword evidence="1" id="KW-0812">Transmembrane</keyword>
<protein>
    <submittedName>
        <fullName evidence="2">Uncharacterized protein</fullName>
    </submittedName>
</protein>
<evidence type="ECO:0000313" key="2">
    <source>
        <dbReference type="EMBL" id="KAG5680360.1"/>
    </source>
</evidence>
<evidence type="ECO:0000256" key="1">
    <source>
        <dbReference type="SAM" id="Phobius"/>
    </source>
</evidence>